<keyword evidence="7" id="KW-0813">Transport</keyword>
<dbReference type="GO" id="GO:0005886">
    <property type="term" value="C:plasma membrane"/>
    <property type="evidence" value="ECO:0007669"/>
    <property type="project" value="TreeGrafter"/>
</dbReference>
<dbReference type="Proteomes" id="UP000241769">
    <property type="component" value="Unassembled WGS sequence"/>
</dbReference>
<feature type="domain" description="PIF1/LRR1 pleckstrin homology" evidence="9">
    <location>
        <begin position="38"/>
        <end position="119"/>
    </location>
</feature>
<feature type="transmembrane region" description="Helical" evidence="8">
    <location>
        <begin position="360"/>
        <end position="379"/>
    </location>
</feature>
<dbReference type="Gene3D" id="1.20.1080.10">
    <property type="entry name" value="Glycerol uptake facilitator protein"/>
    <property type="match status" value="1"/>
</dbReference>
<feature type="transmembrane region" description="Helical" evidence="8">
    <location>
        <begin position="310"/>
        <end position="331"/>
    </location>
</feature>
<sequence>MEGSKKYKGESLGVIADVSTDYVKQARKIVKPRKEMNITLEKDEWGNITLCVCPQKGKGGKMESYKLEDNITKVFRKFESEGKSSVQLKTPSLVILLSRANPAASLKKMLDVIELIKTDPEEARTIELFNDGDESNEEEEEAAELCSTCLRSISDKIERKRCSLTISRSARQPHLLILPDHNNRSIGSPLRGHLSSTGAAMSLVDKLKGFIPKPFDKEDDVWAALWRGALSEFFATMIFVFVGCGSVLAVNVPTLGGREISSAAEIAIALAHGFTIMVLVYSVGEVSGGHINPAVTWACMITRKISILRFVVYWIAQLLGSIAGAAAVWGITPGELNSGSIGFHEVNSSLPVSRGLLAEVYFTFVFLFVVFATAISPFAGKMAPMSGSGATGPGKLTPFAVGMTILVLHLVGIPITGASMNPARSFGPAVVAGHWDHHWVYWLGPLCGSTMAAIVAEILFLSRPDILFRVTTGEQPATTAKIGSQDYAIMKEEDGLR</sequence>
<keyword evidence="11" id="KW-1185">Reference proteome</keyword>
<dbReference type="InterPro" id="IPR023271">
    <property type="entry name" value="Aquaporin-like"/>
</dbReference>
<dbReference type="InterPro" id="IPR000425">
    <property type="entry name" value="MIP"/>
</dbReference>
<comment type="similarity">
    <text evidence="2 7">Belongs to the MIP/aquaporin (TC 1.A.8) family.</text>
</comment>
<keyword evidence="5 8" id="KW-0472">Membrane</keyword>
<evidence type="ECO:0000256" key="3">
    <source>
        <dbReference type="ARBA" id="ARBA00022692"/>
    </source>
</evidence>
<dbReference type="PRINTS" id="PR00783">
    <property type="entry name" value="MINTRINSICP"/>
</dbReference>
<keyword evidence="6" id="KW-0539">Nucleus</keyword>
<dbReference type="AlphaFoldDB" id="A0A2P6NHJ3"/>
<evidence type="ECO:0000256" key="1">
    <source>
        <dbReference type="ARBA" id="ARBA00004141"/>
    </source>
</evidence>
<organism evidence="10 11">
    <name type="scientific">Planoprotostelium fungivorum</name>
    <dbReference type="NCBI Taxonomy" id="1890364"/>
    <lineage>
        <taxon>Eukaryota</taxon>
        <taxon>Amoebozoa</taxon>
        <taxon>Evosea</taxon>
        <taxon>Variosea</taxon>
        <taxon>Cavosteliida</taxon>
        <taxon>Cavosteliaceae</taxon>
        <taxon>Planoprotostelium</taxon>
    </lineage>
</organism>
<gene>
    <name evidence="10" type="ORF">PROFUN_09209</name>
</gene>
<dbReference type="Pfam" id="PF00230">
    <property type="entry name" value="MIP"/>
    <property type="match status" value="1"/>
</dbReference>
<evidence type="ECO:0000256" key="5">
    <source>
        <dbReference type="ARBA" id="ARBA00023136"/>
    </source>
</evidence>
<dbReference type="STRING" id="1890364.A0A2P6NHJ3"/>
<dbReference type="EMBL" id="MDYQ01000082">
    <property type="protein sequence ID" value="PRP83436.1"/>
    <property type="molecule type" value="Genomic_DNA"/>
</dbReference>
<accession>A0A2P6NHJ3</accession>
<evidence type="ECO:0000256" key="6">
    <source>
        <dbReference type="ARBA" id="ARBA00023242"/>
    </source>
</evidence>
<feature type="transmembrane region" description="Helical" evidence="8">
    <location>
        <begin position="399"/>
        <end position="419"/>
    </location>
</feature>
<keyword evidence="3 7" id="KW-0812">Transmembrane</keyword>
<evidence type="ECO:0000256" key="8">
    <source>
        <dbReference type="SAM" id="Phobius"/>
    </source>
</evidence>
<keyword evidence="4 8" id="KW-1133">Transmembrane helix</keyword>
<dbReference type="PANTHER" id="PTHR19139">
    <property type="entry name" value="AQUAPORIN TRANSPORTER"/>
    <property type="match status" value="1"/>
</dbReference>
<protein>
    <submittedName>
        <fullName evidence="10">Aquaporin-4-like</fullName>
    </submittedName>
</protein>
<feature type="transmembrane region" description="Helical" evidence="8">
    <location>
        <begin position="233"/>
        <end position="254"/>
    </location>
</feature>
<evidence type="ECO:0000256" key="7">
    <source>
        <dbReference type="RuleBase" id="RU000477"/>
    </source>
</evidence>
<dbReference type="SUPFAM" id="SSF81338">
    <property type="entry name" value="Aquaporin-like"/>
    <property type="match status" value="1"/>
</dbReference>
<evidence type="ECO:0000259" key="9">
    <source>
        <dbReference type="Pfam" id="PF25344"/>
    </source>
</evidence>
<dbReference type="NCBIfam" id="TIGR00861">
    <property type="entry name" value="MIP"/>
    <property type="match status" value="1"/>
</dbReference>
<dbReference type="OrthoDB" id="13694at2759"/>
<dbReference type="InterPro" id="IPR034294">
    <property type="entry name" value="Aquaporin_transptr"/>
</dbReference>
<name>A0A2P6NHJ3_9EUKA</name>
<dbReference type="CDD" id="cd00333">
    <property type="entry name" value="MIP"/>
    <property type="match status" value="1"/>
</dbReference>
<comment type="subcellular location">
    <subcellularLocation>
        <location evidence="1">Membrane</location>
        <topology evidence="1">Multi-pass membrane protein</topology>
    </subcellularLocation>
</comment>
<dbReference type="InterPro" id="IPR057437">
    <property type="entry name" value="PIF1/LRR1_PH"/>
</dbReference>
<feature type="transmembrane region" description="Helical" evidence="8">
    <location>
        <begin position="439"/>
        <end position="461"/>
    </location>
</feature>
<dbReference type="GO" id="GO:0015250">
    <property type="term" value="F:water channel activity"/>
    <property type="evidence" value="ECO:0007669"/>
    <property type="project" value="TreeGrafter"/>
</dbReference>
<evidence type="ECO:0000313" key="11">
    <source>
        <dbReference type="Proteomes" id="UP000241769"/>
    </source>
</evidence>
<dbReference type="InParanoid" id="A0A2P6NHJ3"/>
<comment type="caution">
    <text evidence="10">The sequence shown here is derived from an EMBL/GenBank/DDBJ whole genome shotgun (WGS) entry which is preliminary data.</text>
</comment>
<reference evidence="10 11" key="1">
    <citation type="journal article" date="2018" name="Genome Biol. Evol.">
        <title>Multiple Roots of Fruiting Body Formation in Amoebozoa.</title>
        <authorList>
            <person name="Hillmann F."/>
            <person name="Forbes G."/>
            <person name="Novohradska S."/>
            <person name="Ferling I."/>
            <person name="Riege K."/>
            <person name="Groth M."/>
            <person name="Westermann M."/>
            <person name="Marz M."/>
            <person name="Spaller T."/>
            <person name="Winckler T."/>
            <person name="Schaap P."/>
            <person name="Glockner G."/>
        </authorList>
    </citation>
    <scope>NUCLEOTIDE SEQUENCE [LARGE SCALE GENOMIC DNA]</scope>
    <source>
        <strain evidence="10 11">Jena</strain>
    </source>
</reference>
<proteinExistence type="inferred from homology"/>
<feature type="transmembrane region" description="Helical" evidence="8">
    <location>
        <begin position="266"/>
        <end position="284"/>
    </location>
</feature>
<dbReference type="Pfam" id="PF25344">
    <property type="entry name" value="PH_LRR1"/>
    <property type="match status" value="1"/>
</dbReference>
<dbReference type="PANTHER" id="PTHR19139:SF199">
    <property type="entry name" value="MIP17260P"/>
    <property type="match status" value="1"/>
</dbReference>
<evidence type="ECO:0000256" key="4">
    <source>
        <dbReference type="ARBA" id="ARBA00022989"/>
    </source>
</evidence>
<evidence type="ECO:0000313" key="10">
    <source>
        <dbReference type="EMBL" id="PRP83436.1"/>
    </source>
</evidence>
<evidence type="ECO:0000256" key="2">
    <source>
        <dbReference type="ARBA" id="ARBA00006175"/>
    </source>
</evidence>